<dbReference type="Pfam" id="PF00561">
    <property type="entry name" value="Abhydrolase_1"/>
    <property type="match status" value="1"/>
</dbReference>
<accession>A0A9D1UZF0</accession>
<dbReference type="SUPFAM" id="SSF53474">
    <property type="entry name" value="alpha/beta-Hydrolases"/>
    <property type="match status" value="1"/>
</dbReference>
<reference evidence="3" key="2">
    <citation type="submission" date="2021-04" db="EMBL/GenBank/DDBJ databases">
        <authorList>
            <person name="Gilroy R."/>
        </authorList>
    </citation>
    <scope>NUCLEOTIDE SEQUENCE</scope>
    <source>
        <strain evidence="3">23274</strain>
    </source>
</reference>
<gene>
    <name evidence="3" type="ORF">H9863_03755</name>
</gene>
<dbReference type="InterPro" id="IPR000073">
    <property type="entry name" value="AB_hydrolase_1"/>
</dbReference>
<sequence>MKLFYRSLGKGKPLLILHGLWGASDNWLPVAHLLENEFRVILPDMRNHGQSPHCKTMDYTSLCHDILQMIEELELPRPLYAAGHSMGGKTLMHLLLHEPGLFEKACVIDIAPKRYKDAGRIHSWLLRQAERLPLGNMQSRKELNRYLQENFHEEEIRQFYLKNIRRTSTGFCWKVNLPALRHNLPEIMKWEEQVAAEPSHTPVLFIKGEQSDYLQECDFHAARERYFPAAHYVVIPHARHSIHADQPQALAHLLADFFSEGYHSQTNGFSK</sequence>
<comment type="caution">
    <text evidence="3">The sequence shown here is derived from an EMBL/GenBank/DDBJ whole genome shotgun (WGS) entry which is preliminary data.</text>
</comment>
<name>A0A9D1UZF0_9BACT</name>
<dbReference type="Proteomes" id="UP000824202">
    <property type="component" value="Unassembled WGS sequence"/>
</dbReference>
<protein>
    <submittedName>
        <fullName evidence="3">Alpha/beta fold hydrolase</fullName>
    </submittedName>
</protein>
<dbReference type="Gene3D" id="3.40.50.1820">
    <property type="entry name" value="alpha/beta hydrolase"/>
    <property type="match status" value="1"/>
</dbReference>
<evidence type="ECO:0000313" key="4">
    <source>
        <dbReference type="Proteomes" id="UP000824202"/>
    </source>
</evidence>
<dbReference type="EMBL" id="DXFT01000075">
    <property type="protein sequence ID" value="HIX03217.1"/>
    <property type="molecule type" value="Genomic_DNA"/>
</dbReference>
<proteinExistence type="predicted"/>
<reference evidence="3" key="1">
    <citation type="journal article" date="2021" name="PeerJ">
        <title>Extensive microbial diversity within the chicken gut microbiome revealed by metagenomics and culture.</title>
        <authorList>
            <person name="Gilroy R."/>
            <person name="Ravi A."/>
            <person name="Getino M."/>
            <person name="Pursley I."/>
            <person name="Horton D.L."/>
            <person name="Alikhan N.F."/>
            <person name="Baker D."/>
            <person name="Gharbi K."/>
            <person name="Hall N."/>
            <person name="Watson M."/>
            <person name="Adriaenssens E.M."/>
            <person name="Foster-Nyarko E."/>
            <person name="Jarju S."/>
            <person name="Secka A."/>
            <person name="Antonio M."/>
            <person name="Oren A."/>
            <person name="Chaudhuri R.R."/>
            <person name="La Ragione R."/>
            <person name="Hildebrand F."/>
            <person name="Pallen M.J."/>
        </authorList>
    </citation>
    <scope>NUCLEOTIDE SEQUENCE</scope>
    <source>
        <strain evidence="3">23274</strain>
    </source>
</reference>
<dbReference type="AlphaFoldDB" id="A0A9D1UZF0"/>
<dbReference type="GO" id="GO:0016787">
    <property type="term" value="F:hydrolase activity"/>
    <property type="evidence" value="ECO:0007669"/>
    <property type="project" value="UniProtKB-KW"/>
</dbReference>
<evidence type="ECO:0000256" key="1">
    <source>
        <dbReference type="ARBA" id="ARBA00022801"/>
    </source>
</evidence>
<dbReference type="PANTHER" id="PTHR46118:SF4">
    <property type="entry name" value="PROTEIN ABHD11"/>
    <property type="match status" value="1"/>
</dbReference>
<feature type="domain" description="AB hydrolase-1" evidence="2">
    <location>
        <begin position="12"/>
        <end position="245"/>
    </location>
</feature>
<organism evidence="3 4">
    <name type="scientific">Candidatus Odoribacter faecigallinarum</name>
    <dbReference type="NCBI Taxonomy" id="2838706"/>
    <lineage>
        <taxon>Bacteria</taxon>
        <taxon>Pseudomonadati</taxon>
        <taxon>Bacteroidota</taxon>
        <taxon>Bacteroidia</taxon>
        <taxon>Bacteroidales</taxon>
        <taxon>Odoribacteraceae</taxon>
        <taxon>Odoribacter</taxon>
    </lineage>
</organism>
<keyword evidence="1 3" id="KW-0378">Hydrolase</keyword>
<evidence type="ECO:0000259" key="2">
    <source>
        <dbReference type="Pfam" id="PF00561"/>
    </source>
</evidence>
<dbReference type="PANTHER" id="PTHR46118">
    <property type="entry name" value="PROTEIN ABHD11"/>
    <property type="match status" value="1"/>
</dbReference>
<dbReference type="InterPro" id="IPR029058">
    <property type="entry name" value="AB_hydrolase_fold"/>
</dbReference>
<evidence type="ECO:0000313" key="3">
    <source>
        <dbReference type="EMBL" id="HIX03217.1"/>
    </source>
</evidence>